<protein>
    <submittedName>
        <fullName evidence="1">Uncharacterized protein</fullName>
    </submittedName>
</protein>
<dbReference type="PANTHER" id="PTHR46177:SF1">
    <property type="entry name" value="INTEGRASE CATALYTIC DOMAIN-CONTAINING PROTEIN"/>
    <property type="match status" value="1"/>
</dbReference>
<comment type="caution">
    <text evidence="1">The sequence shown here is derived from an EMBL/GenBank/DDBJ whole genome shotgun (WGS) entry which is preliminary data.</text>
</comment>
<dbReference type="Proteomes" id="UP001465976">
    <property type="component" value="Unassembled WGS sequence"/>
</dbReference>
<accession>A0ABR3FPJ8</accession>
<gene>
    <name evidence="1" type="ORF">V5O48_004634</name>
</gene>
<organism evidence="1 2">
    <name type="scientific">Marasmius crinis-equi</name>
    <dbReference type="NCBI Taxonomy" id="585013"/>
    <lineage>
        <taxon>Eukaryota</taxon>
        <taxon>Fungi</taxon>
        <taxon>Dikarya</taxon>
        <taxon>Basidiomycota</taxon>
        <taxon>Agaricomycotina</taxon>
        <taxon>Agaricomycetes</taxon>
        <taxon>Agaricomycetidae</taxon>
        <taxon>Agaricales</taxon>
        <taxon>Marasmiineae</taxon>
        <taxon>Marasmiaceae</taxon>
        <taxon>Marasmius</taxon>
    </lineage>
</organism>
<dbReference type="PANTHER" id="PTHR46177">
    <property type="entry name" value="INTEGRASE CATALYTIC DOMAIN-CONTAINING PROTEIN"/>
    <property type="match status" value="1"/>
</dbReference>
<evidence type="ECO:0000313" key="1">
    <source>
        <dbReference type="EMBL" id="KAL0577351.1"/>
    </source>
</evidence>
<keyword evidence="2" id="KW-1185">Reference proteome</keyword>
<reference evidence="1 2" key="1">
    <citation type="submission" date="2024-02" db="EMBL/GenBank/DDBJ databases">
        <title>A draft genome for the cacao thread blight pathogen Marasmius crinis-equi.</title>
        <authorList>
            <person name="Cohen S.P."/>
            <person name="Baruah I.K."/>
            <person name="Amoako-Attah I."/>
            <person name="Bukari Y."/>
            <person name="Meinhardt L.W."/>
            <person name="Bailey B.A."/>
        </authorList>
    </citation>
    <scope>NUCLEOTIDE SEQUENCE [LARGE SCALE GENOMIC DNA]</scope>
    <source>
        <strain evidence="1 2">GH-76</strain>
    </source>
</reference>
<dbReference type="EMBL" id="JBAHYK010000162">
    <property type="protein sequence ID" value="KAL0577351.1"/>
    <property type="molecule type" value="Genomic_DNA"/>
</dbReference>
<name>A0ABR3FPJ8_9AGAR</name>
<evidence type="ECO:0000313" key="2">
    <source>
        <dbReference type="Proteomes" id="UP001465976"/>
    </source>
</evidence>
<sequence length="306" mass="34679">MSPNRCRRGFQPPDVNMAQFKRETNSPNMQGKNQHTNCPPVDDLSVYKALWAIHATGETNKTKIKAILMDEYYIDISESSITRRKAIFGIQGSGAATKALGDTEKRQIVLDQMAKDPSRMQGPCTIKEGIAAEQEIHLTRDFICKTMKAEDLEAFVARAPTAKKIHCSQLVVGDGHDKLSAIGFPIWGVRDVWSGKWLGLYVMPNNWLKLAVAYVWLKIVKEQGGEYMMTDCGSETSRVYSLATALREEFQPELYIDKNPAHRFLKSVSNITIERGWLRLQLQWGENMKIFWEAGATIYNPMDTKQ</sequence>
<proteinExistence type="predicted"/>